<evidence type="ECO:0000313" key="4">
    <source>
        <dbReference type="Proteomes" id="UP000609064"/>
    </source>
</evidence>
<dbReference type="Proteomes" id="UP000609064">
    <property type="component" value="Unassembled WGS sequence"/>
</dbReference>
<keyword evidence="1" id="KW-0812">Transmembrane</keyword>
<proteinExistence type="predicted"/>
<dbReference type="AlphaFoldDB" id="A0A916YSR1"/>
<reference evidence="3" key="1">
    <citation type="journal article" date="2014" name="Int. J. Syst. Evol. Microbiol.">
        <title>Complete genome sequence of Corynebacterium casei LMG S-19264T (=DSM 44701T), isolated from a smear-ripened cheese.</title>
        <authorList>
            <consortium name="US DOE Joint Genome Institute (JGI-PGF)"/>
            <person name="Walter F."/>
            <person name="Albersmeier A."/>
            <person name="Kalinowski J."/>
            <person name="Ruckert C."/>
        </authorList>
    </citation>
    <scope>NUCLEOTIDE SEQUENCE</scope>
    <source>
        <strain evidence="3">CGMCC 1.15958</strain>
    </source>
</reference>
<dbReference type="EMBL" id="BMKK01000004">
    <property type="protein sequence ID" value="GGD59187.1"/>
    <property type="molecule type" value="Genomic_DNA"/>
</dbReference>
<dbReference type="InterPro" id="IPR024163">
    <property type="entry name" value="Aerotolerance_reg_N"/>
</dbReference>
<feature type="domain" description="Aerotolerance regulator N-terminal" evidence="2">
    <location>
        <begin position="1"/>
        <end position="76"/>
    </location>
</feature>
<feature type="transmembrane region" description="Helical" evidence="1">
    <location>
        <begin position="6"/>
        <end position="24"/>
    </location>
</feature>
<feature type="transmembrane region" description="Helical" evidence="1">
    <location>
        <begin position="374"/>
        <end position="394"/>
    </location>
</feature>
<keyword evidence="1" id="KW-1133">Transmembrane helix</keyword>
<accession>A0A916YSR1</accession>
<dbReference type="NCBIfam" id="TIGR02226">
    <property type="entry name" value="two_anch"/>
    <property type="match status" value="1"/>
</dbReference>
<name>A0A916YSR1_9BACT</name>
<sequence length="399" mass="46019">MEFLNPYILWGSLAISIPIVIHFWHQKKGKVIAWAATQWLSEKNLQQSRGIRLDNILLLIIRCLLLLLLVFILSKPLIKWAKSSTDKAKIHLIQPNQLVVENYKFEIEEALKRGEKCYWLASKPVQFDDMNDTPQQALKSIAATNMQIALNEISHEINNQTLELYFVNQQSLAKLPAIFVPTDFKIHSLVDSSKQTKFLSFSENKRSYIDEANLLKTSKNATQLTGESANNGVLKVGIFNTDANEKKQISAALMALKDIYEWEFEIDNEAKNDKKYDIVFSDKSIPTSDNSLYFFSGTKFWKQITAQNTQNVIYLEDLLKPQNNEWVFNGQLPEFLGNKIIDFYNLQLSKPLTDNELNNIFQIQKYPQKSSNEWFSKSLLLIFILLVGLERWLAITKNA</sequence>
<comment type="caution">
    <text evidence="3">The sequence shown here is derived from an EMBL/GenBank/DDBJ whole genome shotgun (WGS) entry which is preliminary data.</text>
</comment>
<protein>
    <recommendedName>
        <fullName evidence="2">Aerotolerance regulator N-terminal domain-containing protein</fullName>
    </recommendedName>
</protein>
<evidence type="ECO:0000259" key="2">
    <source>
        <dbReference type="Pfam" id="PF07584"/>
    </source>
</evidence>
<dbReference type="PANTHER" id="PTHR37464">
    <property type="entry name" value="BLL2463 PROTEIN"/>
    <property type="match status" value="1"/>
</dbReference>
<evidence type="ECO:0000313" key="3">
    <source>
        <dbReference type="EMBL" id="GGD59187.1"/>
    </source>
</evidence>
<gene>
    <name evidence="3" type="ORF">GCM10011514_23930</name>
</gene>
<keyword evidence="1" id="KW-0472">Membrane</keyword>
<evidence type="ECO:0000256" key="1">
    <source>
        <dbReference type="SAM" id="Phobius"/>
    </source>
</evidence>
<dbReference type="PANTHER" id="PTHR37464:SF1">
    <property type="entry name" value="BLL2463 PROTEIN"/>
    <property type="match status" value="1"/>
</dbReference>
<organism evidence="3 4">
    <name type="scientific">Emticicia aquatilis</name>
    <dbReference type="NCBI Taxonomy" id="1537369"/>
    <lineage>
        <taxon>Bacteria</taxon>
        <taxon>Pseudomonadati</taxon>
        <taxon>Bacteroidota</taxon>
        <taxon>Cytophagia</taxon>
        <taxon>Cytophagales</taxon>
        <taxon>Leadbetterellaceae</taxon>
        <taxon>Emticicia</taxon>
    </lineage>
</organism>
<dbReference type="Pfam" id="PF07584">
    <property type="entry name" value="BatA"/>
    <property type="match status" value="1"/>
</dbReference>
<dbReference type="InterPro" id="IPR011933">
    <property type="entry name" value="Double_TM_dom"/>
</dbReference>
<keyword evidence="4" id="KW-1185">Reference proteome</keyword>
<feature type="transmembrane region" description="Helical" evidence="1">
    <location>
        <begin position="56"/>
        <end position="74"/>
    </location>
</feature>
<reference evidence="3" key="2">
    <citation type="submission" date="2020-09" db="EMBL/GenBank/DDBJ databases">
        <authorList>
            <person name="Sun Q."/>
            <person name="Zhou Y."/>
        </authorList>
    </citation>
    <scope>NUCLEOTIDE SEQUENCE</scope>
    <source>
        <strain evidence="3">CGMCC 1.15958</strain>
    </source>
</reference>